<name>A0A382QRV1_9ZZZZ</name>
<dbReference type="Pfam" id="PF02074">
    <property type="entry name" value="Peptidase_M32"/>
    <property type="match status" value="1"/>
</dbReference>
<organism evidence="1">
    <name type="scientific">marine metagenome</name>
    <dbReference type="NCBI Taxonomy" id="408172"/>
    <lineage>
        <taxon>unclassified sequences</taxon>
        <taxon>metagenomes</taxon>
        <taxon>ecological metagenomes</taxon>
    </lineage>
</organism>
<proteinExistence type="predicted"/>
<evidence type="ECO:0008006" key="2">
    <source>
        <dbReference type="Google" id="ProtNLM"/>
    </source>
</evidence>
<dbReference type="Gene3D" id="1.10.1370.30">
    <property type="match status" value="1"/>
</dbReference>
<dbReference type="GO" id="GO:0006508">
    <property type="term" value="P:proteolysis"/>
    <property type="evidence" value="ECO:0007669"/>
    <property type="project" value="InterPro"/>
</dbReference>
<dbReference type="GO" id="GO:0004181">
    <property type="term" value="F:metallocarboxypeptidase activity"/>
    <property type="evidence" value="ECO:0007669"/>
    <property type="project" value="InterPro"/>
</dbReference>
<dbReference type="InterPro" id="IPR001333">
    <property type="entry name" value="Peptidase_M32_Taq"/>
</dbReference>
<feature type="non-terminal residue" evidence="1">
    <location>
        <position position="310"/>
    </location>
</feature>
<evidence type="ECO:0000313" key="1">
    <source>
        <dbReference type="EMBL" id="SVC88229.1"/>
    </source>
</evidence>
<gene>
    <name evidence="1" type="ORF">METZ01_LOCUS341083</name>
</gene>
<protein>
    <recommendedName>
        <fullName evidence="2">Carboxypeptidase M32</fullName>
    </recommendedName>
</protein>
<reference evidence="1" key="1">
    <citation type="submission" date="2018-05" db="EMBL/GenBank/DDBJ databases">
        <authorList>
            <person name="Lanie J.A."/>
            <person name="Ng W.-L."/>
            <person name="Kazmierczak K.M."/>
            <person name="Andrzejewski T.M."/>
            <person name="Davidsen T.M."/>
            <person name="Wayne K.J."/>
            <person name="Tettelin H."/>
            <person name="Glass J.I."/>
            <person name="Rusch D."/>
            <person name="Podicherti R."/>
            <person name="Tsui H.-C.T."/>
            <person name="Winkler M.E."/>
        </authorList>
    </citation>
    <scope>NUCLEOTIDE SEQUENCE</scope>
</reference>
<dbReference type="PRINTS" id="PR00998">
    <property type="entry name" value="CRBOXYPTASET"/>
</dbReference>
<sequence>MEYKNISEIYRQLVLRLEERSRLGGVIATMHWDQEVIMPKGAAENRSKQMATLAGILHEKSVDIELGRIIKELINSDMDIFTEIERCNIHEAEREYKIETKVPKELVQEIAELSSQGHHIWVKAREDNQFEQFAPTLERLVFLKKKWAKFAFPELEPYDANIDVFERGMRMGRLTPMFEMIKKELIPLIRAIKKSSVCPDVSFLEGDFSIEKQKVMGKIISKDIGFDYDKGRMDVSVHPFCGGGHPTDVRITTRYCSDSFIESIYAVIHETGHALYEQGRMDKYFDLPVSESLSMGIHESQSLFWERMIA</sequence>
<dbReference type="AlphaFoldDB" id="A0A382QRV1"/>
<dbReference type="SUPFAM" id="SSF55486">
    <property type="entry name" value="Metalloproteases ('zincins'), catalytic domain"/>
    <property type="match status" value="1"/>
</dbReference>
<dbReference type="EMBL" id="UINC01116467">
    <property type="protein sequence ID" value="SVC88229.1"/>
    <property type="molecule type" value="Genomic_DNA"/>
</dbReference>
<dbReference type="PROSITE" id="PS52034">
    <property type="entry name" value="PEPTIDASE_M32"/>
    <property type="match status" value="1"/>
</dbReference>
<dbReference type="PANTHER" id="PTHR34217:SF1">
    <property type="entry name" value="CARBOXYPEPTIDASE 1"/>
    <property type="match status" value="1"/>
</dbReference>
<dbReference type="PANTHER" id="PTHR34217">
    <property type="entry name" value="METAL-DEPENDENT CARBOXYPEPTIDASE"/>
    <property type="match status" value="1"/>
</dbReference>
<accession>A0A382QRV1</accession>